<keyword evidence="4 5" id="KW-0472">Membrane</keyword>
<evidence type="ECO:0000313" key="7">
    <source>
        <dbReference type="EMBL" id="EKT59946.1"/>
    </source>
</evidence>
<gene>
    <name evidence="7" type="ORF">OO7_03909</name>
</gene>
<keyword evidence="8" id="KW-1185">Reference proteome</keyword>
<comment type="caution">
    <text evidence="7">The sequence shown here is derived from an EMBL/GenBank/DDBJ whole genome shotgun (WGS) entry which is preliminary data.</text>
</comment>
<feature type="domain" description="DUF202" evidence="6">
    <location>
        <begin position="3"/>
        <end position="53"/>
    </location>
</feature>
<feature type="transmembrane region" description="Helical" evidence="5">
    <location>
        <begin position="38"/>
        <end position="56"/>
    </location>
</feature>
<keyword evidence="2 5" id="KW-0812">Transmembrane</keyword>
<dbReference type="PATRIC" id="fig|1141660.3.peg.791"/>
<evidence type="ECO:0000256" key="1">
    <source>
        <dbReference type="ARBA" id="ARBA00004127"/>
    </source>
</evidence>
<sequence length="98" mass="11050">MRDPGLQPERTQQAWSRTLLLLFINACLFLRTSLLDSSWLMLVGSILAILLFALIASKRLINSAYKNIGLMIDSALFLVVTSITILIMSILFIIHLFL</sequence>
<dbReference type="RefSeq" id="WP_008914655.1">
    <property type="nucleotide sequence ID" value="NZ_CM001773.1"/>
</dbReference>
<evidence type="ECO:0000256" key="4">
    <source>
        <dbReference type="ARBA" id="ARBA00023136"/>
    </source>
</evidence>
<dbReference type="HOGENOM" id="CLU_150487_3_0_6"/>
<evidence type="ECO:0000256" key="2">
    <source>
        <dbReference type="ARBA" id="ARBA00022692"/>
    </source>
</evidence>
<evidence type="ECO:0000259" key="6">
    <source>
        <dbReference type="Pfam" id="PF02656"/>
    </source>
</evidence>
<dbReference type="GO" id="GO:0012505">
    <property type="term" value="C:endomembrane system"/>
    <property type="evidence" value="ECO:0007669"/>
    <property type="project" value="UniProtKB-SubCell"/>
</dbReference>
<dbReference type="Pfam" id="PF02656">
    <property type="entry name" value="DUF202"/>
    <property type="match status" value="1"/>
</dbReference>
<dbReference type="AlphaFoldDB" id="K8WJ25"/>
<comment type="subcellular location">
    <subcellularLocation>
        <location evidence="1">Endomembrane system</location>
        <topology evidence="1">Multi-pass membrane protein</topology>
    </subcellularLocation>
</comment>
<evidence type="ECO:0000313" key="8">
    <source>
        <dbReference type="Proteomes" id="UP000010290"/>
    </source>
</evidence>
<dbReference type="InterPro" id="IPR003807">
    <property type="entry name" value="DUF202"/>
</dbReference>
<dbReference type="Proteomes" id="UP000010290">
    <property type="component" value="Chromosome"/>
</dbReference>
<dbReference type="EMBL" id="AKKN01000005">
    <property type="protein sequence ID" value="EKT59946.1"/>
    <property type="molecule type" value="Genomic_DNA"/>
</dbReference>
<name>K8WJ25_9GAMM</name>
<organism evidence="7 8">
    <name type="scientific">Providencia sneebia DSM 19967</name>
    <dbReference type="NCBI Taxonomy" id="1141660"/>
    <lineage>
        <taxon>Bacteria</taxon>
        <taxon>Pseudomonadati</taxon>
        <taxon>Pseudomonadota</taxon>
        <taxon>Gammaproteobacteria</taxon>
        <taxon>Enterobacterales</taxon>
        <taxon>Morganellaceae</taxon>
        <taxon>Providencia</taxon>
    </lineage>
</organism>
<evidence type="ECO:0000256" key="5">
    <source>
        <dbReference type="SAM" id="Phobius"/>
    </source>
</evidence>
<evidence type="ECO:0000256" key="3">
    <source>
        <dbReference type="ARBA" id="ARBA00022989"/>
    </source>
</evidence>
<proteinExistence type="predicted"/>
<protein>
    <recommendedName>
        <fullName evidence="6">DUF202 domain-containing protein</fullName>
    </recommendedName>
</protein>
<keyword evidence="3 5" id="KW-1133">Transmembrane helix</keyword>
<feature type="transmembrane region" description="Helical" evidence="5">
    <location>
        <begin position="76"/>
        <end position="97"/>
    </location>
</feature>
<feature type="transmembrane region" description="Helical" evidence="5">
    <location>
        <begin position="14"/>
        <end position="32"/>
    </location>
</feature>
<reference evidence="7 8" key="1">
    <citation type="journal article" date="2012" name="BMC Genomics">
        <title>Comparative genomics of bacteria in the genus Providencia isolated from wild Drosophila melanogaster.</title>
        <authorList>
            <person name="Galac M.R."/>
            <person name="Lazzaro B.P."/>
        </authorList>
    </citation>
    <scope>NUCLEOTIDE SEQUENCE [LARGE SCALE GENOMIC DNA]</scope>
    <source>
        <strain evidence="7 8">DSM 19967</strain>
    </source>
</reference>
<accession>K8WJ25</accession>